<gene>
    <name evidence="6" type="primary">rssA_3</name>
    <name evidence="6" type="ORF">NCTC13063_00759</name>
</gene>
<feature type="short sequence motif" description="GXSXG" evidence="4">
    <location>
        <begin position="36"/>
        <end position="40"/>
    </location>
</feature>
<evidence type="ECO:0000313" key="6">
    <source>
        <dbReference type="EMBL" id="SUB79493.1"/>
    </source>
</evidence>
<evidence type="ECO:0000256" key="3">
    <source>
        <dbReference type="ARBA" id="ARBA00023098"/>
    </source>
</evidence>
<dbReference type="SUPFAM" id="SSF52151">
    <property type="entry name" value="FabD/lysophospholipase-like"/>
    <property type="match status" value="1"/>
</dbReference>
<feature type="domain" description="PNPLA" evidence="5">
    <location>
        <begin position="5"/>
        <end position="172"/>
    </location>
</feature>
<dbReference type="InterPro" id="IPR050301">
    <property type="entry name" value="NTE"/>
</dbReference>
<dbReference type="PROSITE" id="PS51635">
    <property type="entry name" value="PNPLA"/>
    <property type="match status" value="1"/>
</dbReference>
<evidence type="ECO:0000256" key="2">
    <source>
        <dbReference type="ARBA" id="ARBA00022963"/>
    </source>
</evidence>
<feature type="short sequence motif" description="DGA/G" evidence="4">
    <location>
        <begin position="159"/>
        <end position="161"/>
    </location>
</feature>
<dbReference type="PANTHER" id="PTHR14226">
    <property type="entry name" value="NEUROPATHY TARGET ESTERASE/SWISS CHEESE D.MELANOGASTER"/>
    <property type="match status" value="1"/>
</dbReference>
<dbReference type="EMBL" id="UGTJ01000001">
    <property type="protein sequence ID" value="SUB79493.1"/>
    <property type="molecule type" value="Genomic_DNA"/>
</dbReference>
<dbReference type="GO" id="GO:0016042">
    <property type="term" value="P:lipid catabolic process"/>
    <property type="evidence" value="ECO:0007669"/>
    <property type="project" value="UniProtKB-UniRule"/>
</dbReference>
<dbReference type="Proteomes" id="UP000255283">
    <property type="component" value="Unassembled WGS sequence"/>
</dbReference>
<dbReference type="Pfam" id="PF19890">
    <property type="entry name" value="DUF6363"/>
    <property type="match status" value="1"/>
</dbReference>
<dbReference type="Pfam" id="PF01734">
    <property type="entry name" value="Patatin"/>
    <property type="match status" value="1"/>
</dbReference>
<dbReference type="AlphaFoldDB" id="A0AAQ1ZIP3"/>
<comment type="caution">
    <text evidence="6">The sequence shown here is derived from an EMBL/GenBank/DDBJ whole genome shotgun (WGS) entry which is preliminary data.</text>
</comment>
<proteinExistence type="predicted"/>
<accession>A0AAQ1ZIP3</accession>
<dbReference type="InterPro" id="IPR002641">
    <property type="entry name" value="PNPLA_dom"/>
</dbReference>
<feature type="active site" description="Proton acceptor" evidence="4">
    <location>
        <position position="159"/>
    </location>
</feature>
<keyword evidence="3 4" id="KW-0443">Lipid metabolism</keyword>
<dbReference type="CDD" id="cd07208">
    <property type="entry name" value="Pat_hypo_Ecoli_yjju_like"/>
    <property type="match status" value="1"/>
</dbReference>
<feature type="active site" description="Nucleophile" evidence="4">
    <location>
        <position position="38"/>
    </location>
</feature>
<sequence length="283" mass="32078">MKTGLIMEGGALRALFSAGVIDVMMEHHLKFDGLIGVSAGAAFGCNYKSNQAGRAIRYNKRFAHDTRYCSVRTLLKTGDIFGGEFCYHTLPEQLDIFDQDTFETNPMEFVVVCTDVETGQAVYKRIDKCGHDAYEWIRASASMPLVSKIVEVEGCKLLDGGIADSIPLAYFQQQGYRRNVVVLTQPEGYVKQPNSLMPLMRLSLQRYPKMVKAIADRHIMYNREVEYVKEEELKGDTLVIRPKKKLPINHLSHDEAKMEACYQAGREVTLNMFDELKAFLDNK</sequence>
<dbReference type="RefSeq" id="WP_004340488.1">
    <property type="nucleotide sequence ID" value="NZ_CAURJP010000004.1"/>
</dbReference>
<organism evidence="6 7">
    <name type="scientific">Segatella buccae</name>
    <dbReference type="NCBI Taxonomy" id="28126"/>
    <lineage>
        <taxon>Bacteria</taxon>
        <taxon>Pseudomonadati</taxon>
        <taxon>Bacteroidota</taxon>
        <taxon>Bacteroidia</taxon>
        <taxon>Bacteroidales</taxon>
        <taxon>Prevotellaceae</taxon>
        <taxon>Segatella</taxon>
    </lineage>
</organism>
<dbReference type="InterPro" id="IPR045943">
    <property type="entry name" value="DUF6363"/>
</dbReference>
<dbReference type="PANTHER" id="PTHR14226:SF25">
    <property type="entry name" value="PHOSPHOESTERASE"/>
    <property type="match status" value="1"/>
</dbReference>
<reference evidence="6 7" key="1">
    <citation type="submission" date="2018-06" db="EMBL/GenBank/DDBJ databases">
        <authorList>
            <consortium name="Pathogen Informatics"/>
            <person name="Doyle S."/>
        </authorList>
    </citation>
    <scope>NUCLEOTIDE SEQUENCE [LARGE SCALE GENOMIC DNA]</scope>
    <source>
        <strain evidence="6 7">NCTC13063</strain>
    </source>
</reference>
<evidence type="ECO:0000256" key="1">
    <source>
        <dbReference type="ARBA" id="ARBA00022801"/>
    </source>
</evidence>
<dbReference type="InterPro" id="IPR016035">
    <property type="entry name" value="Acyl_Trfase/lysoPLipase"/>
</dbReference>
<dbReference type="Gene3D" id="3.40.1090.10">
    <property type="entry name" value="Cytosolic phospholipase A2 catalytic domain"/>
    <property type="match status" value="2"/>
</dbReference>
<name>A0AAQ1ZIP3_9BACT</name>
<protein>
    <submittedName>
        <fullName evidence="6">NTE family protein rssA</fullName>
    </submittedName>
</protein>
<keyword evidence="1 4" id="KW-0378">Hydrolase</keyword>
<dbReference type="InterPro" id="IPR037483">
    <property type="entry name" value="YjjU-like"/>
</dbReference>
<evidence type="ECO:0000313" key="7">
    <source>
        <dbReference type="Proteomes" id="UP000255283"/>
    </source>
</evidence>
<dbReference type="GO" id="GO:0016787">
    <property type="term" value="F:hydrolase activity"/>
    <property type="evidence" value="ECO:0007669"/>
    <property type="project" value="UniProtKB-UniRule"/>
</dbReference>
<evidence type="ECO:0000256" key="4">
    <source>
        <dbReference type="PROSITE-ProRule" id="PRU01161"/>
    </source>
</evidence>
<comment type="caution">
    <text evidence="4">Lacks conserved residue(s) required for the propagation of feature annotation.</text>
</comment>
<evidence type="ECO:0000259" key="5">
    <source>
        <dbReference type="PROSITE" id="PS51635"/>
    </source>
</evidence>
<keyword evidence="2 4" id="KW-0442">Lipid degradation</keyword>